<dbReference type="KEGG" id="alm:AO498_15190"/>
<organism evidence="1 2">
    <name type="scientific">Algoriphagus sanaruensis</name>
    <dbReference type="NCBI Taxonomy" id="1727163"/>
    <lineage>
        <taxon>Bacteria</taxon>
        <taxon>Pseudomonadati</taxon>
        <taxon>Bacteroidota</taxon>
        <taxon>Cytophagia</taxon>
        <taxon>Cytophagales</taxon>
        <taxon>Cyclobacteriaceae</taxon>
        <taxon>Algoriphagus</taxon>
    </lineage>
</organism>
<reference evidence="1 2" key="2">
    <citation type="journal article" date="2016" name="Genome Announc.">
        <title>Complete Genome Sequence of Algoriphagus sp. Strain M8-2, Isolated from a Brackish Lake.</title>
        <authorList>
            <person name="Muraguchi Y."/>
            <person name="Kushimoto K."/>
            <person name="Ohtsubo Y."/>
            <person name="Suzuki T."/>
            <person name="Dohra H."/>
            <person name="Kimbara K."/>
            <person name="Shintani M."/>
        </authorList>
    </citation>
    <scope>NUCLEOTIDE SEQUENCE [LARGE SCALE GENOMIC DNA]</scope>
    <source>
        <strain evidence="1 2">M8-2</strain>
    </source>
</reference>
<evidence type="ECO:0008006" key="3">
    <source>
        <dbReference type="Google" id="ProtNLM"/>
    </source>
</evidence>
<protein>
    <recommendedName>
        <fullName evidence="3">Outer membrane protein beta-barrel domain-containing protein</fullName>
    </recommendedName>
</protein>
<dbReference type="AlphaFoldDB" id="A0A142ERP3"/>
<reference evidence="2" key="1">
    <citation type="submission" date="2015-09" db="EMBL/GenBank/DDBJ databases">
        <title>Complete sequence of Algoriphagus sp. M8-2.</title>
        <authorList>
            <person name="Shintani M."/>
        </authorList>
    </citation>
    <scope>NUCLEOTIDE SEQUENCE [LARGE SCALE GENOMIC DNA]</scope>
    <source>
        <strain evidence="2">M8-2</strain>
    </source>
</reference>
<dbReference type="OrthoDB" id="823563at2"/>
<dbReference type="STRING" id="1727163.AO498_15190"/>
<evidence type="ECO:0000313" key="1">
    <source>
        <dbReference type="EMBL" id="AMQ57798.1"/>
    </source>
</evidence>
<sequence length="210" mass="23489">MRLKTLLLILVFYFSIVRAVAQESPYFQQTEIGVLRGKGPQNWDGSRTDRNNLSLHTFHGIKLHPKHVLGLSTGLDFYDQLTLIPIAIGWRGFLGKENKPQLVGGIDIGGGAAFVEKKTSTEWEESWYEGGAMTSAHLGVRLPAWKGKSALSVSIGFKRQEASYSYAYKNGLLIPPTSFVPTGILPRGYESLSETYYVFQSLFFRMGLMF</sequence>
<proteinExistence type="predicted"/>
<keyword evidence="2" id="KW-1185">Reference proteome</keyword>
<evidence type="ECO:0000313" key="2">
    <source>
        <dbReference type="Proteomes" id="UP000073816"/>
    </source>
</evidence>
<dbReference type="Proteomes" id="UP000073816">
    <property type="component" value="Chromosome"/>
</dbReference>
<gene>
    <name evidence="1" type="ORF">AO498_15190</name>
</gene>
<accession>A0A142ERP3</accession>
<name>A0A142ERP3_9BACT</name>
<dbReference type="PATRIC" id="fig|1727163.4.peg.3192"/>
<dbReference type="EMBL" id="CP012836">
    <property type="protein sequence ID" value="AMQ57798.1"/>
    <property type="molecule type" value="Genomic_DNA"/>
</dbReference>
<dbReference type="RefSeq" id="WP_148660259.1">
    <property type="nucleotide sequence ID" value="NZ_CP012836.1"/>
</dbReference>